<dbReference type="InterPro" id="IPR051199">
    <property type="entry name" value="LPS_LOS_Heptosyltrfase"/>
</dbReference>
<name>A0ABX2C6G9_9BRAD</name>
<dbReference type="SUPFAM" id="SSF53756">
    <property type="entry name" value="UDP-Glycosyltransferase/glycogen phosphorylase"/>
    <property type="match status" value="1"/>
</dbReference>
<evidence type="ECO:0000313" key="6">
    <source>
        <dbReference type="Proteomes" id="UP000886476"/>
    </source>
</evidence>
<dbReference type="InterPro" id="IPR049327">
    <property type="entry name" value="TibC/BAHTCr-like_N"/>
</dbReference>
<reference evidence="5" key="1">
    <citation type="submission" date="2020-05" db="EMBL/GenBank/DDBJ databases">
        <title>Nod-independent and nitrogen-fixing Bradyrhizobium aeschynomene sp. nov. isolated from nodules of Aeschynomene indica.</title>
        <authorList>
            <person name="Zhang Z."/>
        </authorList>
    </citation>
    <scope>NUCLEOTIDE SEQUENCE</scope>
    <source>
        <strain evidence="5">83012</strain>
    </source>
</reference>
<dbReference type="Pfam" id="PF01075">
    <property type="entry name" value="Glyco_transf_9"/>
    <property type="match status" value="1"/>
</dbReference>
<dbReference type="PANTHER" id="PTHR30160">
    <property type="entry name" value="TETRAACYLDISACCHARIDE 4'-KINASE-RELATED"/>
    <property type="match status" value="1"/>
</dbReference>
<dbReference type="InterPro" id="IPR002201">
    <property type="entry name" value="Glyco_trans_9"/>
</dbReference>
<sequence>MNVANFPRTSDPTMVPTIAMPSAGARPGVRTDAAGRLDRPRLPPPSMVPTQEGPQGLRFDFNDGCRVMLPDNGPAWRVRLSDLETANVLFDIDLRSGHVNSSKRYFIPFRLEVWSEDELLLRHDYDASGRDVLIQFPVGTIGDVIGWMSYAVKFKALHQCRLTCAMGEALIPLFRSAYPDITFVTHEMIQAERYYATYSVGLFFDDADLVYHPCDFRKVGLHRVAAHILGVDPTERPPRVALSEDSRPIAEPYVCIAVQATTQCKHWNNPDGWDSIVAFLRTAGYRVICIDQKAESSRGAYRTRIPEEAEDQTGDRPLTERARWLRHAACFIGLSSGLSWLAWAVGTPVVLISGFTDPSNEFATPYRIINRHACNSCWNDARHRFDHEDALWCPRWKGTPRQFECTRLIKAEHVEAILRSIPGFGQGLSQQTRPQASAAQQAAPARPDDPAFAAGSQAASAGGDEPIALAALLARPRGDVVRGGLAIGVTVAAGRLLDQAAAQIAEGDRSATAGDLISAMQNYRQSIDIVRHLTQAEPDNGGFQRNLSVALNRIGAVLFVQRNLPGAYAAYSAGLAIIQKLTAAHRGHLGFQRDLAWCHALLADVLAAQGRHAEAFEHRRSNAALVTQLANTAPDDSSLQQSLATSYQSLGDAFVPLGNIDGALTVYRVSLGLTKRGLDSNGQDPAWNQLYNTLLQKIRTALLAQRKTPTPS</sequence>
<evidence type="ECO:0000313" key="5">
    <source>
        <dbReference type="EMBL" id="NPU63871.1"/>
    </source>
</evidence>
<organism evidence="5 6">
    <name type="scientific">Bradyrhizobium aeschynomenes</name>
    <dbReference type="NCBI Taxonomy" id="2734909"/>
    <lineage>
        <taxon>Bacteria</taxon>
        <taxon>Pseudomonadati</taxon>
        <taxon>Pseudomonadota</taxon>
        <taxon>Alphaproteobacteria</taxon>
        <taxon>Hyphomicrobiales</taxon>
        <taxon>Nitrobacteraceae</taxon>
        <taxon>Bradyrhizobium</taxon>
    </lineage>
</organism>
<dbReference type="PANTHER" id="PTHR30160:SF1">
    <property type="entry name" value="LIPOPOLYSACCHARIDE 1,2-N-ACETYLGLUCOSAMINETRANSFERASE-RELATED"/>
    <property type="match status" value="1"/>
</dbReference>
<dbReference type="EMBL" id="JABFDN010000001">
    <property type="protein sequence ID" value="NPU63871.1"/>
    <property type="molecule type" value="Genomic_DNA"/>
</dbReference>
<feature type="domain" description="Autotransproter heptosyltransferase TibC/BAHTCr-like N-terminal" evidence="4">
    <location>
        <begin position="53"/>
        <end position="116"/>
    </location>
</feature>
<gene>
    <name evidence="5" type="ORF">HL667_02550</name>
</gene>
<evidence type="ECO:0000256" key="1">
    <source>
        <dbReference type="ARBA" id="ARBA00022676"/>
    </source>
</evidence>
<proteinExistence type="predicted"/>
<dbReference type="InterPro" id="IPR030929">
    <property type="entry name" value="Aah/TibC-like"/>
</dbReference>
<evidence type="ECO:0000256" key="2">
    <source>
        <dbReference type="ARBA" id="ARBA00022679"/>
    </source>
</evidence>
<keyword evidence="2" id="KW-0808">Transferase</keyword>
<protein>
    <submittedName>
        <fullName evidence="5">Autotransporter strand-loop-strand O-heptosyltransferase</fullName>
    </submittedName>
</protein>
<dbReference type="Gene3D" id="1.25.40.10">
    <property type="entry name" value="Tetratricopeptide repeat domain"/>
    <property type="match status" value="1"/>
</dbReference>
<dbReference type="Pfam" id="PF21129">
    <property type="entry name" value="TibC_1st"/>
    <property type="match status" value="1"/>
</dbReference>
<dbReference type="InterPro" id="IPR011990">
    <property type="entry name" value="TPR-like_helical_dom_sf"/>
</dbReference>
<keyword evidence="1" id="KW-0328">Glycosyltransferase</keyword>
<dbReference type="Proteomes" id="UP000886476">
    <property type="component" value="Unassembled WGS sequence"/>
</dbReference>
<dbReference type="SUPFAM" id="SSF48452">
    <property type="entry name" value="TPR-like"/>
    <property type="match status" value="1"/>
</dbReference>
<feature type="region of interest" description="Disordered" evidence="3">
    <location>
        <begin position="1"/>
        <end position="56"/>
    </location>
</feature>
<dbReference type="Gene3D" id="3.40.50.2000">
    <property type="entry name" value="Glycogen Phosphorylase B"/>
    <property type="match status" value="1"/>
</dbReference>
<evidence type="ECO:0000259" key="4">
    <source>
        <dbReference type="Pfam" id="PF21129"/>
    </source>
</evidence>
<keyword evidence="6" id="KW-1185">Reference proteome</keyword>
<evidence type="ECO:0000256" key="3">
    <source>
        <dbReference type="SAM" id="MobiDB-lite"/>
    </source>
</evidence>
<dbReference type="NCBIfam" id="TIGR04414">
    <property type="entry name" value="hepto_Aah_TibC"/>
    <property type="match status" value="1"/>
</dbReference>
<feature type="compositionally biased region" description="Low complexity" evidence="3">
    <location>
        <begin position="429"/>
        <end position="459"/>
    </location>
</feature>
<accession>A0ABX2C6G9</accession>
<comment type="caution">
    <text evidence="5">The sequence shown here is derived from an EMBL/GenBank/DDBJ whole genome shotgun (WGS) entry which is preliminary data.</text>
</comment>
<feature type="region of interest" description="Disordered" evidence="3">
    <location>
        <begin position="427"/>
        <end position="459"/>
    </location>
</feature>